<dbReference type="Pfam" id="PF03168">
    <property type="entry name" value="LEA_2"/>
    <property type="match status" value="1"/>
</dbReference>
<dbReference type="InterPro" id="IPR044839">
    <property type="entry name" value="NDR1-like"/>
</dbReference>
<dbReference type="Gene3D" id="2.60.40.1820">
    <property type="match status" value="1"/>
</dbReference>
<evidence type="ECO:0000259" key="7">
    <source>
        <dbReference type="Pfam" id="PF03168"/>
    </source>
</evidence>
<gene>
    <name evidence="8" type="ORF">Taro_046644</name>
</gene>
<sequence>MEKPGDPSPRPKPESPPPPLDCRRRRRRCIAWSCCAVVALLILLAVVILVLALTVFKPREPKASLVSVTVRGVSPRITLPAIHVELNVTLDLDLLVRNPNRASFSHGAGASELSYGGARVGDAVVAPGRIPARGSGHVYSRLTLEADRFATDLGELLRDVLAGRVGFDSSTRIPGRIALLGFIKRNVVVFSDCHVVIGFPQLAVTEQECRQRTEL</sequence>
<dbReference type="EMBL" id="NMUH01005798">
    <property type="protein sequence ID" value="MQM13715.1"/>
    <property type="molecule type" value="Genomic_DNA"/>
</dbReference>
<keyword evidence="4 6" id="KW-0472">Membrane</keyword>
<dbReference type="GO" id="GO:0016020">
    <property type="term" value="C:membrane"/>
    <property type="evidence" value="ECO:0007669"/>
    <property type="project" value="UniProtKB-SubCell"/>
</dbReference>
<dbReference type="PANTHER" id="PTHR31234">
    <property type="entry name" value="LATE EMBRYOGENESIS ABUNDANT (LEA) HYDROXYPROLINE-RICH GLYCOPROTEIN FAMILY"/>
    <property type="match status" value="1"/>
</dbReference>
<dbReference type="AlphaFoldDB" id="A0A843X5U1"/>
<evidence type="ECO:0000256" key="2">
    <source>
        <dbReference type="ARBA" id="ARBA00022692"/>
    </source>
</evidence>
<evidence type="ECO:0000256" key="1">
    <source>
        <dbReference type="ARBA" id="ARBA00004167"/>
    </source>
</evidence>
<feature type="compositionally biased region" description="Basic and acidic residues" evidence="5">
    <location>
        <begin position="1"/>
        <end position="13"/>
    </location>
</feature>
<dbReference type="InterPro" id="IPR004864">
    <property type="entry name" value="LEA_2"/>
</dbReference>
<dbReference type="GO" id="GO:0098542">
    <property type="term" value="P:defense response to other organism"/>
    <property type="evidence" value="ECO:0007669"/>
    <property type="project" value="InterPro"/>
</dbReference>
<dbReference type="SUPFAM" id="SSF117070">
    <property type="entry name" value="LEA14-like"/>
    <property type="match status" value="1"/>
</dbReference>
<dbReference type="Proteomes" id="UP000652761">
    <property type="component" value="Unassembled WGS sequence"/>
</dbReference>
<evidence type="ECO:0000256" key="4">
    <source>
        <dbReference type="ARBA" id="ARBA00023136"/>
    </source>
</evidence>
<keyword evidence="3 6" id="KW-1133">Transmembrane helix</keyword>
<reference evidence="8" key="1">
    <citation type="submission" date="2017-07" db="EMBL/GenBank/DDBJ databases">
        <title>Taro Niue Genome Assembly and Annotation.</title>
        <authorList>
            <person name="Atibalentja N."/>
            <person name="Keating K."/>
            <person name="Fields C.J."/>
        </authorList>
    </citation>
    <scope>NUCLEOTIDE SEQUENCE</scope>
    <source>
        <strain evidence="8">Niue_2</strain>
        <tissue evidence="8">Leaf</tissue>
    </source>
</reference>
<evidence type="ECO:0000256" key="6">
    <source>
        <dbReference type="SAM" id="Phobius"/>
    </source>
</evidence>
<feature type="domain" description="Late embryogenesis abundant protein LEA-2 subgroup" evidence="7">
    <location>
        <begin position="94"/>
        <end position="187"/>
    </location>
</feature>
<feature type="region of interest" description="Disordered" evidence="5">
    <location>
        <begin position="1"/>
        <end position="20"/>
    </location>
</feature>
<proteinExistence type="predicted"/>
<organism evidence="8 9">
    <name type="scientific">Colocasia esculenta</name>
    <name type="common">Wild taro</name>
    <name type="synonym">Arum esculentum</name>
    <dbReference type="NCBI Taxonomy" id="4460"/>
    <lineage>
        <taxon>Eukaryota</taxon>
        <taxon>Viridiplantae</taxon>
        <taxon>Streptophyta</taxon>
        <taxon>Embryophyta</taxon>
        <taxon>Tracheophyta</taxon>
        <taxon>Spermatophyta</taxon>
        <taxon>Magnoliopsida</taxon>
        <taxon>Liliopsida</taxon>
        <taxon>Araceae</taxon>
        <taxon>Aroideae</taxon>
        <taxon>Colocasieae</taxon>
        <taxon>Colocasia</taxon>
    </lineage>
</organism>
<evidence type="ECO:0000256" key="3">
    <source>
        <dbReference type="ARBA" id="ARBA00022989"/>
    </source>
</evidence>
<dbReference type="PANTHER" id="PTHR31234:SF65">
    <property type="entry name" value="LATE EMBRYOGENESIS ABUNDANT PROTEIN, LEA_2 SUBGROUP"/>
    <property type="match status" value="1"/>
</dbReference>
<feature type="transmembrane region" description="Helical" evidence="6">
    <location>
        <begin position="30"/>
        <end position="56"/>
    </location>
</feature>
<comment type="caution">
    <text evidence="8">The sequence shown here is derived from an EMBL/GenBank/DDBJ whole genome shotgun (WGS) entry which is preliminary data.</text>
</comment>
<accession>A0A843X5U1</accession>
<evidence type="ECO:0000313" key="8">
    <source>
        <dbReference type="EMBL" id="MQM13715.1"/>
    </source>
</evidence>
<keyword evidence="2 6" id="KW-0812">Transmembrane</keyword>
<dbReference type="OrthoDB" id="1929523at2759"/>
<name>A0A843X5U1_COLES</name>
<protein>
    <recommendedName>
        <fullName evidence="7">Late embryogenesis abundant protein LEA-2 subgroup domain-containing protein</fullName>
    </recommendedName>
</protein>
<evidence type="ECO:0000256" key="5">
    <source>
        <dbReference type="SAM" id="MobiDB-lite"/>
    </source>
</evidence>
<comment type="subcellular location">
    <subcellularLocation>
        <location evidence="1">Membrane</location>
        <topology evidence="1">Single-pass membrane protein</topology>
    </subcellularLocation>
</comment>
<evidence type="ECO:0000313" key="9">
    <source>
        <dbReference type="Proteomes" id="UP000652761"/>
    </source>
</evidence>
<keyword evidence="9" id="KW-1185">Reference proteome</keyword>